<sequence length="602" mass="71065">MNFSEEFLLTLFTDLKYYLKSSKKCEEINHIFQSKTKISNFFHDKKEIEHFLERIKKHLATLKQKKKKKKKPKADMGDFQTPIHLTNKICKYLIENGENPTLIIEPTCGKGNFILSALNYFPNLEYIYCVELQKKYEWDFKLNILHYAILNPIHPIIDFYCDNIFHHSLTTNIKKNIHSESKILIIGNPPWITNSELSSLRSQNIPKKSNKIKQFRGIDSITGKSNFDIAEFIINDLVQKLTKEKLKGNTAILCKNTVIRNFVKNNRLKTQKISNIKAVEIDAKKEFNIHAAAALFYSSFGETAENKGRIQHIDKTVEETSSSEFGWVNNKFVSNICQYSKYAYFDGIFYPAWRQGVKHDLTKIMVLKQINSTSRLYENGLNQTIALEQEKIYPFLKSSDLKKKLITSTRYQVIITQEKVGQSTDYLKTDFPQLYNYLNIHREKFQNRKSKIYVNKPVFSIFGIGDYSFKPYKIGISGFYKDLHFSLIPPQNNKPVILDDTCYFISFDDYDEAFYYWIVLNLPEIKKFLQSITFLDAKRPYTKEILMRIDLSKLIKQTKYRQIEDYYQKTLRNIIDRDISEQNFIQFLNKREREKKEKLKKI</sequence>
<keyword evidence="3" id="KW-0949">S-adenosyl-L-methionine</keyword>
<dbReference type="PANTHER" id="PTHR33841:SF5">
    <property type="entry name" value="DNA METHYLASE (MODIFICATION METHYLASE) (METHYLTRANSFERASE)-RELATED"/>
    <property type="match status" value="1"/>
</dbReference>
<gene>
    <name evidence="4" type="ORF">NEF87_003772</name>
</gene>
<evidence type="ECO:0000256" key="3">
    <source>
        <dbReference type="ARBA" id="ARBA00022691"/>
    </source>
</evidence>
<dbReference type="Proteomes" id="UP001208689">
    <property type="component" value="Chromosome"/>
</dbReference>
<dbReference type="PANTHER" id="PTHR33841">
    <property type="entry name" value="DNA METHYLTRANSFERASE YEEA-RELATED"/>
    <property type="match status" value="1"/>
</dbReference>
<dbReference type="InterPro" id="IPR050953">
    <property type="entry name" value="N4_N6_ade-DNA_methylase"/>
</dbReference>
<accession>A0ABY6HXB5</accession>
<name>A0ABY6HXB5_9ARCH</name>
<keyword evidence="5" id="KW-1185">Reference proteome</keyword>
<dbReference type="SUPFAM" id="SSF53335">
    <property type="entry name" value="S-adenosyl-L-methionine-dependent methyltransferases"/>
    <property type="match status" value="1"/>
</dbReference>
<evidence type="ECO:0000256" key="2">
    <source>
        <dbReference type="ARBA" id="ARBA00022679"/>
    </source>
</evidence>
<organism evidence="4 5">
    <name type="scientific">Candidatus Lokiarchaeum ossiferum</name>
    <dbReference type="NCBI Taxonomy" id="2951803"/>
    <lineage>
        <taxon>Archaea</taxon>
        <taxon>Promethearchaeati</taxon>
        <taxon>Promethearchaeota</taxon>
        <taxon>Promethearchaeia</taxon>
        <taxon>Promethearchaeales</taxon>
        <taxon>Promethearchaeaceae</taxon>
        <taxon>Candidatus Lokiarchaeum</taxon>
    </lineage>
</organism>
<proteinExistence type="predicted"/>
<dbReference type="PRINTS" id="PR00507">
    <property type="entry name" value="N12N6MTFRASE"/>
</dbReference>
<reference evidence="4" key="1">
    <citation type="submission" date="2022-09" db="EMBL/GenBank/DDBJ databases">
        <title>Actin cytoskeleton and complex cell architecture in an #Asgard archaeon.</title>
        <authorList>
            <person name="Ponce Toledo R.I."/>
            <person name="Schleper C."/>
            <person name="Rodrigues Oliveira T."/>
            <person name="Wollweber F."/>
            <person name="Xu J."/>
            <person name="Rittmann S."/>
            <person name="Klingl A."/>
            <person name="Pilhofer M."/>
        </authorList>
    </citation>
    <scope>NUCLEOTIDE SEQUENCE</scope>
    <source>
        <strain evidence="4">B-35</strain>
    </source>
</reference>
<keyword evidence="2" id="KW-0808">Transferase</keyword>
<dbReference type="InterPro" id="IPR029063">
    <property type="entry name" value="SAM-dependent_MTases_sf"/>
</dbReference>
<protein>
    <submittedName>
        <fullName evidence="4">Uncharacterized protein</fullName>
    </submittedName>
</protein>
<dbReference type="EMBL" id="CP104013">
    <property type="protein sequence ID" value="UYP47487.1"/>
    <property type="molecule type" value="Genomic_DNA"/>
</dbReference>
<dbReference type="InterPro" id="IPR002052">
    <property type="entry name" value="DNA_methylase_N6_adenine_CS"/>
</dbReference>
<dbReference type="PROSITE" id="PS00092">
    <property type="entry name" value="N6_MTASE"/>
    <property type="match status" value="1"/>
</dbReference>
<keyword evidence="1" id="KW-0489">Methyltransferase</keyword>
<dbReference type="Gene3D" id="3.40.50.150">
    <property type="entry name" value="Vaccinia Virus protein VP39"/>
    <property type="match status" value="1"/>
</dbReference>
<evidence type="ECO:0000256" key="1">
    <source>
        <dbReference type="ARBA" id="ARBA00022603"/>
    </source>
</evidence>
<evidence type="ECO:0000313" key="4">
    <source>
        <dbReference type="EMBL" id="UYP47487.1"/>
    </source>
</evidence>
<evidence type="ECO:0000313" key="5">
    <source>
        <dbReference type="Proteomes" id="UP001208689"/>
    </source>
</evidence>